<dbReference type="PANTHER" id="PTHR31589:SF175">
    <property type="entry name" value="CARBOXYL-TERMINAL PEPTIDASE"/>
    <property type="match status" value="1"/>
</dbReference>
<evidence type="ECO:0000313" key="2">
    <source>
        <dbReference type="EMBL" id="CAI8583188.1"/>
    </source>
</evidence>
<keyword evidence="3" id="KW-1185">Reference proteome</keyword>
<proteinExistence type="predicted"/>
<dbReference type="InterPro" id="IPR053168">
    <property type="entry name" value="Glutamic_endopeptidase"/>
</dbReference>
<sequence length="437" mass="49036">MGLDLFSSKKPKPRDTDVSLVDVRREHKPKMVFSSSINCPLLHIFIVVSFVSTINSLETPNQESINQTLRSEQELQNLKKTIATRLRQINKPGVKTIQVPNGDIIDCVLIHKQLAFDHPLLKGQTPMDLPKSPREHNQFDNMSDFQLWSLSGESCPDGTVPIRRVTEQDILRAHSINSFGTKAGNRFLHEHAVALVEKDEFFGAQATFNVWSPYLESQNEFSLSQMWLVSGTFGKDLNSIEVGWHVYPRLYGDNRPRFFIYWTADAYQSTGCHNLLCPGFVHTNKNFPIGAELPKHSTYTGQQFSITFKISKDKNTGNWLLEDGAGNLIGYWPAPLFTRLKYHADEVHFGGEIVNAKSRGSHTSTAMGSGHFPEEGFGKAAFIRNMQVIDSDNNLISLANPTYLASNPNCYSIQGKSSPNWGNHIYYGGPGKSEKCP</sequence>
<dbReference type="InterPro" id="IPR004314">
    <property type="entry name" value="Neprosin"/>
</dbReference>
<dbReference type="AlphaFoldDB" id="A0AAV0YF79"/>
<reference evidence="2 3" key="1">
    <citation type="submission" date="2023-01" db="EMBL/GenBank/DDBJ databases">
        <authorList>
            <person name="Kreplak J."/>
        </authorList>
    </citation>
    <scope>NUCLEOTIDE SEQUENCE [LARGE SCALE GENOMIC DNA]</scope>
</reference>
<dbReference type="InterPro" id="IPR025521">
    <property type="entry name" value="Neprosin_propep"/>
</dbReference>
<dbReference type="EMBL" id="CATIWC010000491">
    <property type="protein sequence ID" value="CAI8583188.1"/>
    <property type="molecule type" value="Genomic_DNA"/>
</dbReference>
<feature type="domain" description="Neprosin PEP catalytic" evidence="1">
    <location>
        <begin position="183"/>
        <end position="437"/>
    </location>
</feature>
<protein>
    <recommendedName>
        <fullName evidence="1">Neprosin PEP catalytic domain-containing protein</fullName>
    </recommendedName>
</protein>
<gene>
    <name evidence="2" type="ORF">VFH_U015960</name>
</gene>
<dbReference type="Proteomes" id="UP001157006">
    <property type="component" value="Unassembled WGS sequence"/>
</dbReference>
<dbReference type="Gene3D" id="3.90.1320.10">
    <property type="entry name" value="Outer-capsid protein sigma 3, large lobe"/>
    <property type="match status" value="1"/>
</dbReference>
<dbReference type="Pfam" id="PF03080">
    <property type="entry name" value="Neprosin"/>
    <property type="match status" value="1"/>
</dbReference>
<comment type="caution">
    <text evidence="2">The sequence shown here is derived from an EMBL/GenBank/DDBJ whole genome shotgun (WGS) entry which is preliminary data.</text>
</comment>
<name>A0AAV0YF79_VICFA</name>
<organism evidence="2 3">
    <name type="scientific">Vicia faba</name>
    <name type="common">Broad bean</name>
    <name type="synonym">Faba vulgaris</name>
    <dbReference type="NCBI Taxonomy" id="3906"/>
    <lineage>
        <taxon>Eukaryota</taxon>
        <taxon>Viridiplantae</taxon>
        <taxon>Streptophyta</taxon>
        <taxon>Embryophyta</taxon>
        <taxon>Tracheophyta</taxon>
        <taxon>Spermatophyta</taxon>
        <taxon>Magnoliopsida</taxon>
        <taxon>eudicotyledons</taxon>
        <taxon>Gunneridae</taxon>
        <taxon>Pentapetalae</taxon>
        <taxon>rosids</taxon>
        <taxon>fabids</taxon>
        <taxon>Fabales</taxon>
        <taxon>Fabaceae</taxon>
        <taxon>Papilionoideae</taxon>
        <taxon>50 kb inversion clade</taxon>
        <taxon>NPAAA clade</taxon>
        <taxon>Hologalegina</taxon>
        <taxon>IRL clade</taxon>
        <taxon>Fabeae</taxon>
        <taxon>Vicia</taxon>
    </lineage>
</organism>
<dbReference type="PROSITE" id="PS52045">
    <property type="entry name" value="NEPROSIN_PEP_CD"/>
    <property type="match status" value="1"/>
</dbReference>
<evidence type="ECO:0000313" key="3">
    <source>
        <dbReference type="Proteomes" id="UP001157006"/>
    </source>
</evidence>
<accession>A0AAV0YF79</accession>
<evidence type="ECO:0000259" key="1">
    <source>
        <dbReference type="PROSITE" id="PS52045"/>
    </source>
</evidence>
<dbReference type="PANTHER" id="PTHR31589">
    <property type="entry name" value="PROTEIN, PUTATIVE (DUF239)-RELATED-RELATED"/>
    <property type="match status" value="1"/>
</dbReference>
<dbReference type="Pfam" id="PF14365">
    <property type="entry name" value="Neprosin_AP"/>
    <property type="match status" value="1"/>
</dbReference>